<dbReference type="InterPro" id="IPR058192">
    <property type="entry name" value="WHD_ROQ1-like"/>
</dbReference>
<dbReference type="Proteomes" id="UP000737018">
    <property type="component" value="Unassembled WGS sequence"/>
</dbReference>
<reference evidence="3" key="1">
    <citation type="submission" date="2020-03" db="EMBL/GenBank/DDBJ databases">
        <title>Castanea mollissima Vanexum genome sequencing.</title>
        <authorList>
            <person name="Staton M."/>
        </authorList>
    </citation>
    <scope>NUCLEOTIDE SEQUENCE</scope>
    <source>
        <tissue evidence="3">Leaf</tissue>
    </source>
</reference>
<dbReference type="EMBL" id="JRKL02002028">
    <property type="protein sequence ID" value="KAF3960817.1"/>
    <property type="molecule type" value="Genomic_DNA"/>
</dbReference>
<dbReference type="InterPro" id="IPR036390">
    <property type="entry name" value="WH_DNA-bd_sf"/>
</dbReference>
<dbReference type="PANTHER" id="PTHR11017:SF527">
    <property type="entry name" value="TMV RESISTANCE PROTEIN N-LIKE"/>
    <property type="match status" value="1"/>
</dbReference>
<sequence>MGNVETWKAALTKVANLSGWDLKDKYESEVIQEIIGRICTELDHKFSDYNIGVLKDKSLITIDDHGILWMHDLLQDMGQEIIRRESPKEPGGRSRLWIYKDVIRVLKNNTGTEAVEGIMLKPHQILMERNYEFI</sequence>
<gene>
    <name evidence="3" type="ORF">CMV_014496</name>
</gene>
<evidence type="ECO:0000313" key="4">
    <source>
        <dbReference type="Proteomes" id="UP000737018"/>
    </source>
</evidence>
<dbReference type="SUPFAM" id="SSF46785">
    <property type="entry name" value="Winged helix' DNA-binding domain"/>
    <property type="match status" value="1"/>
</dbReference>
<dbReference type="PANTHER" id="PTHR11017">
    <property type="entry name" value="LEUCINE-RICH REPEAT-CONTAINING PROTEIN"/>
    <property type="match status" value="1"/>
</dbReference>
<dbReference type="OrthoDB" id="1748383at2759"/>
<keyword evidence="1" id="KW-0677">Repeat</keyword>
<evidence type="ECO:0000259" key="2">
    <source>
        <dbReference type="Pfam" id="PF23282"/>
    </source>
</evidence>
<organism evidence="3 4">
    <name type="scientific">Castanea mollissima</name>
    <name type="common">Chinese chestnut</name>
    <dbReference type="NCBI Taxonomy" id="60419"/>
    <lineage>
        <taxon>Eukaryota</taxon>
        <taxon>Viridiplantae</taxon>
        <taxon>Streptophyta</taxon>
        <taxon>Embryophyta</taxon>
        <taxon>Tracheophyta</taxon>
        <taxon>Spermatophyta</taxon>
        <taxon>Magnoliopsida</taxon>
        <taxon>eudicotyledons</taxon>
        <taxon>Gunneridae</taxon>
        <taxon>Pentapetalae</taxon>
        <taxon>rosids</taxon>
        <taxon>fabids</taxon>
        <taxon>Fagales</taxon>
        <taxon>Fagaceae</taxon>
        <taxon>Castanea</taxon>
    </lineage>
</organism>
<dbReference type="AlphaFoldDB" id="A0A8J4QXU7"/>
<name>A0A8J4QXU7_9ROSI</name>
<feature type="domain" description="Disease resistance protein Roq1-like winged-helix" evidence="2">
    <location>
        <begin position="49"/>
        <end position="86"/>
    </location>
</feature>
<dbReference type="GO" id="GO:0006952">
    <property type="term" value="P:defense response"/>
    <property type="evidence" value="ECO:0007669"/>
    <property type="project" value="InterPro"/>
</dbReference>
<keyword evidence="4" id="KW-1185">Reference proteome</keyword>
<comment type="caution">
    <text evidence="3">The sequence shown here is derived from an EMBL/GenBank/DDBJ whole genome shotgun (WGS) entry which is preliminary data.</text>
</comment>
<dbReference type="Gene3D" id="3.40.50.10140">
    <property type="entry name" value="Toll/interleukin-1 receptor homology (TIR) domain"/>
    <property type="match status" value="1"/>
</dbReference>
<dbReference type="InterPro" id="IPR035897">
    <property type="entry name" value="Toll_tir_struct_dom_sf"/>
</dbReference>
<dbReference type="InterPro" id="IPR044974">
    <property type="entry name" value="Disease_R_plants"/>
</dbReference>
<proteinExistence type="predicted"/>
<protein>
    <recommendedName>
        <fullName evidence="2">Disease resistance protein Roq1-like winged-helix domain-containing protein</fullName>
    </recommendedName>
</protein>
<dbReference type="Pfam" id="PF23282">
    <property type="entry name" value="WHD_ROQ1"/>
    <property type="match status" value="1"/>
</dbReference>
<evidence type="ECO:0000256" key="1">
    <source>
        <dbReference type="ARBA" id="ARBA00022737"/>
    </source>
</evidence>
<evidence type="ECO:0000313" key="3">
    <source>
        <dbReference type="EMBL" id="KAF3960817.1"/>
    </source>
</evidence>
<accession>A0A8J4QXU7</accession>